<dbReference type="AlphaFoldDB" id="A0A1Y5RUJ2"/>
<organism evidence="2 3">
    <name type="scientific">Oceanibacterium hippocampi</name>
    <dbReference type="NCBI Taxonomy" id="745714"/>
    <lineage>
        <taxon>Bacteria</taxon>
        <taxon>Pseudomonadati</taxon>
        <taxon>Pseudomonadota</taxon>
        <taxon>Alphaproteobacteria</taxon>
        <taxon>Sneathiellales</taxon>
        <taxon>Sneathiellaceae</taxon>
        <taxon>Oceanibacterium</taxon>
    </lineage>
</organism>
<sequence>MSDIPAPRVETAIADHGGGRIATLTFDNSGKLNTVGSAEVARLRMAFGAVREVDNLRAVILTGAGGRAFIGGANIFEMATLEPDSARRFITALHALCADIRALPVPVVARIEGFCLGAGLEVAAACDYRVAAHGSQFGMPEVRVGIPSVIEAALLPRLIGMAATADLLLTGRTIDAGAARDMRLVNRIVPADALDQAIAAWIDEILPAGPKAVADQKALMHAWEEMPLSAGIQAGIDAFACSFESDEPRRMMDDFIRRQRTRRAEKSSGDASG</sequence>
<proteinExistence type="inferred from homology"/>
<dbReference type="GO" id="GO:0006635">
    <property type="term" value="P:fatty acid beta-oxidation"/>
    <property type="evidence" value="ECO:0007669"/>
    <property type="project" value="TreeGrafter"/>
</dbReference>
<dbReference type="EMBL" id="FWFR01000001">
    <property type="protein sequence ID" value="SLN25832.1"/>
    <property type="molecule type" value="Genomic_DNA"/>
</dbReference>
<dbReference type="EC" id="4.2.1.17" evidence="2"/>
<dbReference type="NCBIfam" id="NF004795">
    <property type="entry name" value="PRK06143.1"/>
    <property type="match status" value="1"/>
</dbReference>
<evidence type="ECO:0000313" key="3">
    <source>
        <dbReference type="Proteomes" id="UP000193200"/>
    </source>
</evidence>
<dbReference type="OrthoDB" id="5730382at2"/>
<name>A0A1Y5RUJ2_9PROT</name>
<keyword evidence="2" id="KW-0456">Lyase</keyword>
<keyword evidence="3" id="KW-1185">Reference proteome</keyword>
<dbReference type="Proteomes" id="UP000193200">
    <property type="component" value="Unassembled WGS sequence"/>
</dbReference>
<dbReference type="InterPro" id="IPR029045">
    <property type="entry name" value="ClpP/crotonase-like_dom_sf"/>
</dbReference>
<dbReference type="Pfam" id="PF00378">
    <property type="entry name" value="ECH_1"/>
    <property type="match status" value="1"/>
</dbReference>
<reference evidence="2 3" key="1">
    <citation type="submission" date="2017-03" db="EMBL/GenBank/DDBJ databases">
        <authorList>
            <person name="Afonso C.L."/>
            <person name="Miller P.J."/>
            <person name="Scott M.A."/>
            <person name="Spackman E."/>
            <person name="Goraichik I."/>
            <person name="Dimitrov K.M."/>
            <person name="Suarez D.L."/>
            <person name="Swayne D.E."/>
        </authorList>
    </citation>
    <scope>NUCLEOTIDE SEQUENCE [LARGE SCALE GENOMIC DNA]</scope>
    <source>
        <strain evidence="2 3">CECT 7691</strain>
    </source>
</reference>
<dbReference type="CDD" id="cd06558">
    <property type="entry name" value="crotonase-like"/>
    <property type="match status" value="1"/>
</dbReference>
<accession>A0A1Y5RUJ2</accession>
<dbReference type="PANTHER" id="PTHR11941">
    <property type="entry name" value="ENOYL-COA HYDRATASE-RELATED"/>
    <property type="match status" value="1"/>
</dbReference>
<evidence type="ECO:0000256" key="1">
    <source>
        <dbReference type="ARBA" id="ARBA00005254"/>
    </source>
</evidence>
<dbReference type="PANTHER" id="PTHR11941:SF171">
    <property type="entry name" value="SD19268P"/>
    <property type="match status" value="1"/>
</dbReference>
<gene>
    <name evidence="2" type="primary">echA8_3</name>
    <name evidence="2" type="ORF">OCH7691_00780</name>
</gene>
<protein>
    <submittedName>
        <fullName evidence="2">Putative enoyl-CoA hydratase echA8</fullName>
        <ecNumber evidence="2">4.2.1.17</ecNumber>
    </submittedName>
</protein>
<dbReference type="InParanoid" id="A0A1Y5RUJ2"/>
<dbReference type="InterPro" id="IPR001753">
    <property type="entry name" value="Enoyl-CoA_hydra/iso"/>
</dbReference>
<evidence type="ECO:0000313" key="2">
    <source>
        <dbReference type="EMBL" id="SLN25832.1"/>
    </source>
</evidence>
<dbReference type="Gene3D" id="3.90.226.10">
    <property type="entry name" value="2-enoyl-CoA Hydratase, Chain A, domain 1"/>
    <property type="match status" value="1"/>
</dbReference>
<comment type="similarity">
    <text evidence="1">Belongs to the enoyl-CoA hydratase/isomerase family.</text>
</comment>
<dbReference type="RefSeq" id="WP_085882081.1">
    <property type="nucleotide sequence ID" value="NZ_FWFR01000001.1"/>
</dbReference>
<dbReference type="GO" id="GO:0004300">
    <property type="term" value="F:enoyl-CoA hydratase activity"/>
    <property type="evidence" value="ECO:0007669"/>
    <property type="project" value="UniProtKB-EC"/>
</dbReference>
<dbReference type="SUPFAM" id="SSF52096">
    <property type="entry name" value="ClpP/crotonase"/>
    <property type="match status" value="1"/>
</dbReference>